<feature type="region of interest" description="Disordered" evidence="1">
    <location>
        <begin position="1"/>
        <end position="25"/>
    </location>
</feature>
<dbReference type="GO" id="GO:0005829">
    <property type="term" value="C:cytosol"/>
    <property type="evidence" value="ECO:0007669"/>
    <property type="project" value="TreeGrafter"/>
</dbReference>
<gene>
    <name evidence="2" type="ORF">SCLCIDRAFT_1157128</name>
</gene>
<evidence type="ECO:0008006" key="4">
    <source>
        <dbReference type="Google" id="ProtNLM"/>
    </source>
</evidence>
<dbReference type="PANTHER" id="PTHR31223:SF70">
    <property type="entry name" value="LOG FAMILY PROTEIN YJL055W"/>
    <property type="match status" value="1"/>
</dbReference>
<dbReference type="EMBL" id="KN822173">
    <property type="protein sequence ID" value="KIM53701.1"/>
    <property type="molecule type" value="Genomic_DNA"/>
</dbReference>
<sequence>MSQISSQSTTAELPNQSQEQPTMVAPSPSRAVAVYCAASLGKQKAFQAAALSLGDALATENRPLVYGGGNSGLMGIVSGAAAKSHGKVTGIIPYAIFAAGGEKDKGNGHATASTVSDIVVNSMHERKVEMAKRVGAFVGLPGGFGSFEEIMEVITWNQLNIHNKPVVLLNVLSYYNPLRELVRNGIRQGFIQPQNERLVIFVNGPADLREHERFDWGKEALKAIDTWQYDKIYTLPFHWNKDEDSSDMTHVKAEMNKPPMLHALKATNGWLKKAWHVRARSARA</sequence>
<dbReference type="PANTHER" id="PTHR31223">
    <property type="entry name" value="LOG FAMILY PROTEIN YJL055W"/>
    <property type="match status" value="1"/>
</dbReference>
<dbReference type="HOGENOM" id="CLU_058336_2_0_1"/>
<dbReference type="Pfam" id="PF03641">
    <property type="entry name" value="Lysine_decarbox"/>
    <property type="match status" value="1"/>
</dbReference>
<dbReference type="InParanoid" id="A0A0C3DCA7"/>
<dbReference type="OrthoDB" id="414463at2759"/>
<keyword evidence="3" id="KW-1185">Reference proteome</keyword>
<dbReference type="SUPFAM" id="SSF102405">
    <property type="entry name" value="MCP/YpsA-like"/>
    <property type="match status" value="1"/>
</dbReference>
<feature type="compositionally biased region" description="Polar residues" evidence="1">
    <location>
        <begin position="1"/>
        <end position="21"/>
    </location>
</feature>
<dbReference type="STRING" id="1036808.A0A0C3DCA7"/>
<evidence type="ECO:0000313" key="3">
    <source>
        <dbReference type="Proteomes" id="UP000053989"/>
    </source>
</evidence>
<organism evidence="2 3">
    <name type="scientific">Scleroderma citrinum Foug A</name>
    <dbReference type="NCBI Taxonomy" id="1036808"/>
    <lineage>
        <taxon>Eukaryota</taxon>
        <taxon>Fungi</taxon>
        <taxon>Dikarya</taxon>
        <taxon>Basidiomycota</taxon>
        <taxon>Agaricomycotina</taxon>
        <taxon>Agaricomycetes</taxon>
        <taxon>Agaricomycetidae</taxon>
        <taxon>Boletales</taxon>
        <taxon>Sclerodermatineae</taxon>
        <taxon>Sclerodermataceae</taxon>
        <taxon>Scleroderma</taxon>
    </lineage>
</organism>
<evidence type="ECO:0000256" key="1">
    <source>
        <dbReference type="SAM" id="MobiDB-lite"/>
    </source>
</evidence>
<dbReference type="InterPro" id="IPR005269">
    <property type="entry name" value="LOG"/>
</dbReference>
<dbReference type="Proteomes" id="UP000053989">
    <property type="component" value="Unassembled WGS sequence"/>
</dbReference>
<dbReference type="NCBIfam" id="TIGR00730">
    <property type="entry name" value="Rossman fold protein, TIGR00730 family"/>
    <property type="match status" value="1"/>
</dbReference>
<evidence type="ECO:0000313" key="2">
    <source>
        <dbReference type="EMBL" id="KIM53701.1"/>
    </source>
</evidence>
<reference evidence="2 3" key="1">
    <citation type="submission" date="2014-04" db="EMBL/GenBank/DDBJ databases">
        <authorList>
            <consortium name="DOE Joint Genome Institute"/>
            <person name="Kuo A."/>
            <person name="Kohler A."/>
            <person name="Nagy L.G."/>
            <person name="Floudas D."/>
            <person name="Copeland A."/>
            <person name="Barry K.W."/>
            <person name="Cichocki N."/>
            <person name="Veneault-Fourrey C."/>
            <person name="LaButti K."/>
            <person name="Lindquist E.A."/>
            <person name="Lipzen A."/>
            <person name="Lundell T."/>
            <person name="Morin E."/>
            <person name="Murat C."/>
            <person name="Sun H."/>
            <person name="Tunlid A."/>
            <person name="Henrissat B."/>
            <person name="Grigoriev I.V."/>
            <person name="Hibbett D.S."/>
            <person name="Martin F."/>
            <person name="Nordberg H.P."/>
            <person name="Cantor M.N."/>
            <person name="Hua S.X."/>
        </authorList>
    </citation>
    <scope>NUCLEOTIDE SEQUENCE [LARGE SCALE GENOMIC DNA]</scope>
    <source>
        <strain evidence="2 3">Foug A</strain>
    </source>
</reference>
<dbReference type="GO" id="GO:0016799">
    <property type="term" value="F:hydrolase activity, hydrolyzing N-glycosyl compounds"/>
    <property type="evidence" value="ECO:0007669"/>
    <property type="project" value="TreeGrafter"/>
</dbReference>
<dbReference type="Gene3D" id="3.40.50.450">
    <property type="match status" value="1"/>
</dbReference>
<accession>A0A0C3DCA7</accession>
<dbReference type="InterPro" id="IPR031100">
    <property type="entry name" value="LOG_fam"/>
</dbReference>
<dbReference type="GO" id="GO:0009691">
    <property type="term" value="P:cytokinin biosynthetic process"/>
    <property type="evidence" value="ECO:0007669"/>
    <property type="project" value="InterPro"/>
</dbReference>
<reference evidence="3" key="2">
    <citation type="submission" date="2015-01" db="EMBL/GenBank/DDBJ databases">
        <title>Evolutionary Origins and Diversification of the Mycorrhizal Mutualists.</title>
        <authorList>
            <consortium name="DOE Joint Genome Institute"/>
            <consortium name="Mycorrhizal Genomics Consortium"/>
            <person name="Kohler A."/>
            <person name="Kuo A."/>
            <person name="Nagy L.G."/>
            <person name="Floudas D."/>
            <person name="Copeland A."/>
            <person name="Barry K.W."/>
            <person name="Cichocki N."/>
            <person name="Veneault-Fourrey C."/>
            <person name="LaButti K."/>
            <person name="Lindquist E.A."/>
            <person name="Lipzen A."/>
            <person name="Lundell T."/>
            <person name="Morin E."/>
            <person name="Murat C."/>
            <person name="Riley R."/>
            <person name="Ohm R."/>
            <person name="Sun H."/>
            <person name="Tunlid A."/>
            <person name="Henrissat B."/>
            <person name="Grigoriev I.V."/>
            <person name="Hibbett D.S."/>
            <person name="Martin F."/>
        </authorList>
    </citation>
    <scope>NUCLEOTIDE SEQUENCE [LARGE SCALE GENOMIC DNA]</scope>
    <source>
        <strain evidence="3">Foug A</strain>
    </source>
</reference>
<name>A0A0C3DCA7_9AGAM</name>
<protein>
    <recommendedName>
        <fullName evidence="4">Cytokinin riboside 5'-monophosphate phosphoribohydrolase</fullName>
    </recommendedName>
</protein>
<proteinExistence type="predicted"/>
<dbReference type="AlphaFoldDB" id="A0A0C3DCA7"/>